<name>A0A0J6SWU3_9HYPH</name>
<sequence>MIRLLPLALAAVLAQAGLARADALTIEGVAISRDVECEGKDVGIYGAQNEIALTGRCGTITVHGSGHTVRFEEGAGLAVSGIDNRVTGGRAREIAVSVTQNTVTATLVGGESPGRLTTSGSDNRVSLVLAGPTQLRVAGADHKIEWVRGEGAPSPEVTASGVKNVIKGKPEAARPAP</sequence>
<keyword evidence="1" id="KW-0732">Signal</keyword>
<dbReference type="InterPro" id="IPR021417">
    <property type="entry name" value="DUF3060"/>
</dbReference>
<reference evidence="2 3" key="1">
    <citation type="submission" date="2015-03" db="EMBL/GenBank/DDBJ databases">
        <title>Genome sequencing of Methylobacterium tarhaniae DSM 25844.</title>
        <authorList>
            <person name="Chaudhry V."/>
            <person name="Patil P.B."/>
        </authorList>
    </citation>
    <scope>NUCLEOTIDE SEQUENCE [LARGE SCALE GENOMIC DNA]</scope>
    <source>
        <strain evidence="2 3">DSM 25844</strain>
    </source>
</reference>
<dbReference type="AlphaFoldDB" id="A0A0J6SWU3"/>
<evidence type="ECO:0000313" key="2">
    <source>
        <dbReference type="EMBL" id="KMO37813.1"/>
    </source>
</evidence>
<evidence type="ECO:0008006" key="4">
    <source>
        <dbReference type="Google" id="ProtNLM"/>
    </source>
</evidence>
<protein>
    <recommendedName>
        <fullName evidence="4">DUF3060 domain-containing protein</fullName>
    </recommendedName>
</protein>
<dbReference type="PATRIC" id="fig|1187852.3.peg.981"/>
<gene>
    <name evidence="2" type="ORF">VQ03_18400</name>
</gene>
<organism evidence="2 3">
    <name type="scientific">Methylobacterium tarhaniae</name>
    <dbReference type="NCBI Taxonomy" id="1187852"/>
    <lineage>
        <taxon>Bacteria</taxon>
        <taxon>Pseudomonadati</taxon>
        <taxon>Pseudomonadota</taxon>
        <taxon>Alphaproteobacteria</taxon>
        <taxon>Hyphomicrobiales</taxon>
        <taxon>Methylobacteriaceae</taxon>
        <taxon>Methylobacterium</taxon>
    </lineage>
</organism>
<dbReference type="Pfam" id="PF11259">
    <property type="entry name" value="DUF3060"/>
    <property type="match status" value="1"/>
</dbReference>
<evidence type="ECO:0000313" key="3">
    <source>
        <dbReference type="Proteomes" id="UP000036449"/>
    </source>
</evidence>
<proteinExistence type="predicted"/>
<accession>A0A0J6SWU3</accession>
<keyword evidence="3" id="KW-1185">Reference proteome</keyword>
<evidence type="ECO:0000256" key="1">
    <source>
        <dbReference type="SAM" id="SignalP"/>
    </source>
</evidence>
<dbReference type="Proteomes" id="UP000036449">
    <property type="component" value="Unassembled WGS sequence"/>
</dbReference>
<feature type="chain" id="PRO_5005281532" description="DUF3060 domain-containing protein" evidence="1">
    <location>
        <begin position="22"/>
        <end position="177"/>
    </location>
</feature>
<dbReference type="OrthoDB" id="8140170at2"/>
<dbReference type="EMBL" id="LABZ01000129">
    <property type="protein sequence ID" value="KMO37813.1"/>
    <property type="molecule type" value="Genomic_DNA"/>
</dbReference>
<dbReference type="RefSeq" id="WP_048452340.1">
    <property type="nucleotide sequence ID" value="NZ_LABZ01000129.1"/>
</dbReference>
<comment type="caution">
    <text evidence="2">The sequence shown here is derived from an EMBL/GenBank/DDBJ whole genome shotgun (WGS) entry which is preliminary data.</text>
</comment>
<feature type="signal peptide" evidence="1">
    <location>
        <begin position="1"/>
        <end position="21"/>
    </location>
</feature>